<accession>A0A4Z2G2A6</accession>
<name>A0A4Z2G2A6_9TELE</name>
<evidence type="ECO:0000313" key="1">
    <source>
        <dbReference type="EMBL" id="TNN47280.1"/>
    </source>
</evidence>
<reference evidence="1 2" key="1">
    <citation type="submission" date="2019-03" db="EMBL/GenBank/DDBJ databases">
        <title>First draft genome of Liparis tanakae, snailfish: a comprehensive survey of snailfish specific genes.</title>
        <authorList>
            <person name="Kim W."/>
            <person name="Song I."/>
            <person name="Jeong J.-H."/>
            <person name="Kim D."/>
            <person name="Kim S."/>
            <person name="Ryu S."/>
            <person name="Song J.Y."/>
            <person name="Lee S.K."/>
        </authorList>
    </citation>
    <scope>NUCLEOTIDE SEQUENCE [LARGE SCALE GENOMIC DNA]</scope>
    <source>
        <tissue evidence="1">Muscle</tissue>
    </source>
</reference>
<dbReference type="EMBL" id="SRLO01000749">
    <property type="protein sequence ID" value="TNN47280.1"/>
    <property type="molecule type" value="Genomic_DNA"/>
</dbReference>
<dbReference type="Proteomes" id="UP000314294">
    <property type="component" value="Unassembled WGS sequence"/>
</dbReference>
<sequence>MALMLSFCLATGQRHIANERIKSPRGGLKGIQESTLSCFINWEGHHDFIMFSPLEGHSILIINYRGIQEGDPAVNTHTHILYEM</sequence>
<dbReference type="AlphaFoldDB" id="A0A4Z2G2A6"/>
<comment type="caution">
    <text evidence="1">The sequence shown here is derived from an EMBL/GenBank/DDBJ whole genome shotgun (WGS) entry which is preliminary data.</text>
</comment>
<organism evidence="1 2">
    <name type="scientific">Liparis tanakae</name>
    <name type="common">Tanaka's snailfish</name>
    <dbReference type="NCBI Taxonomy" id="230148"/>
    <lineage>
        <taxon>Eukaryota</taxon>
        <taxon>Metazoa</taxon>
        <taxon>Chordata</taxon>
        <taxon>Craniata</taxon>
        <taxon>Vertebrata</taxon>
        <taxon>Euteleostomi</taxon>
        <taxon>Actinopterygii</taxon>
        <taxon>Neopterygii</taxon>
        <taxon>Teleostei</taxon>
        <taxon>Neoteleostei</taxon>
        <taxon>Acanthomorphata</taxon>
        <taxon>Eupercaria</taxon>
        <taxon>Perciformes</taxon>
        <taxon>Cottioidei</taxon>
        <taxon>Cottales</taxon>
        <taxon>Liparidae</taxon>
        <taxon>Liparis</taxon>
    </lineage>
</organism>
<evidence type="ECO:0000313" key="2">
    <source>
        <dbReference type="Proteomes" id="UP000314294"/>
    </source>
</evidence>
<gene>
    <name evidence="1" type="ORF">EYF80_042508</name>
</gene>
<keyword evidence="2" id="KW-1185">Reference proteome</keyword>
<proteinExistence type="predicted"/>
<protein>
    <submittedName>
        <fullName evidence="1">Uncharacterized protein</fullName>
    </submittedName>
</protein>